<sequence length="134" mass="15258">MECTAVSRIPSESRRAEPVGLLDRFRGVRGRSRSVARENASEVRALAQWARARHGVEAFVEPKTTVTDVTAVLVAADGEWTRRIVGEHGARRLADTLRVPVYDVTKTGYPQRMRDFDARRRIEQRRAREAELDE</sequence>
<accession>A0A4R6NZQ4</accession>
<keyword evidence="2" id="KW-1185">Reference proteome</keyword>
<proteinExistence type="predicted"/>
<protein>
    <submittedName>
        <fullName evidence="1">Uncharacterized protein</fullName>
    </submittedName>
</protein>
<gene>
    <name evidence="1" type="ORF">DFR75_11045</name>
</gene>
<dbReference type="AlphaFoldDB" id="A0A4R6NZQ4"/>
<name>A0A4R6NZQ4_NOCIG</name>
<comment type="caution">
    <text evidence="1">The sequence shown here is derived from an EMBL/GenBank/DDBJ whole genome shotgun (WGS) entry which is preliminary data.</text>
</comment>
<evidence type="ECO:0000313" key="1">
    <source>
        <dbReference type="EMBL" id="TDP30838.1"/>
    </source>
</evidence>
<reference evidence="1 2" key="1">
    <citation type="submission" date="2019-03" db="EMBL/GenBank/DDBJ databases">
        <title>Genomic Encyclopedia of Type Strains, Phase IV (KMG-IV): sequencing the most valuable type-strain genomes for metagenomic binning, comparative biology and taxonomic classification.</title>
        <authorList>
            <person name="Goeker M."/>
        </authorList>
    </citation>
    <scope>NUCLEOTIDE SEQUENCE [LARGE SCALE GENOMIC DNA]</scope>
    <source>
        <strain evidence="1 2">DSM 44496</strain>
    </source>
</reference>
<dbReference type="EMBL" id="SNXK01000010">
    <property type="protein sequence ID" value="TDP30838.1"/>
    <property type="molecule type" value="Genomic_DNA"/>
</dbReference>
<evidence type="ECO:0000313" key="2">
    <source>
        <dbReference type="Proteomes" id="UP000295087"/>
    </source>
</evidence>
<dbReference type="Proteomes" id="UP000295087">
    <property type="component" value="Unassembled WGS sequence"/>
</dbReference>
<organism evidence="1 2">
    <name type="scientific">Nocardia ignorata</name>
    <dbReference type="NCBI Taxonomy" id="145285"/>
    <lineage>
        <taxon>Bacteria</taxon>
        <taxon>Bacillati</taxon>
        <taxon>Actinomycetota</taxon>
        <taxon>Actinomycetes</taxon>
        <taxon>Mycobacteriales</taxon>
        <taxon>Nocardiaceae</taxon>
        <taxon>Nocardia</taxon>
    </lineage>
</organism>